<protein>
    <submittedName>
        <fullName evidence="1">Uncharacterized protein</fullName>
    </submittedName>
</protein>
<comment type="caution">
    <text evidence="1">The sequence shown here is derived from an EMBL/GenBank/DDBJ whole genome shotgun (WGS) entry which is preliminary data.</text>
</comment>
<organism evidence="1 2">
    <name type="scientific">Diversispora epigaea</name>
    <dbReference type="NCBI Taxonomy" id="1348612"/>
    <lineage>
        <taxon>Eukaryota</taxon>
        <taxon>Fungi</taxon>
        <taxon>Fungi incertae sedis</taxon>
        <taxon>Mucoromycota</taxon>
        <taxon>Glomeromycotina</taxon>
        <taxon>Glomeromycetes</taxon>
        <taxon>Diversisporales</taxon>
        <taxon>Diversisporaceae</taxon>
        <taxon>Diversispora</taxon>
    </lineage>
</organism>
<sequence>MNNNQEIQENIFQFASRTIEDARNAFINSEDSNYIQTHIDRIERLHIIKFRK</sequence>
<dbReference type="AlphaFoldDB" id="A0A397GK42"/>
<evidence type="ECO:0000313" key="2">
    <source>
        <dbReference type="Proteomes" id="UP000266861"/>
    </source>
</evidence>
<dbReference type="Proteomes" id="UP000266861">
    <property type="component" value="Unassembled WGS sequence"/>
</dbReference>
<accession>A0A397GK42</accession>
<dbReference type="EMBL" id="PQFF01000438">
    <property type="protein sequence ID" value="RHZ50108.1"/>
    <property type="molecule type" value="Genomic_DNA"/>
</dbReference>
<evidence type="ECO:0000313" key="1">
    <source>
        <dbReference type="EMBL" id="RHZ50108.1"/>
    </source>
</evidence>
<reference evidence="1 2" key="1">
    <citation type="submission" date="2018-08" db="EMBL/GenBank/DDBJ databases">
        <title>Genome and evolution of the arbuscular mycorrhizal fungus Diversispora epigaea (formerly Glomus versiforme) and its bacterial endosymbionts.</title>
        <authorList>
            <person name="Sun X."/>
            <person name="Fei Z."/>
            <person name="Harrison M."/>
        </authorList>
    </citation>
    <scope>NUCLEOTIDE SEQUENCE [LARGE SCALE GENOMIC DNA]</scope>
    <source>
        <strain evidence="1 2">IT104</strain>
    </source>
</reference>
<name>A0A397GK42_9GLOM</name>
<keyword evidence="2" id="KW-1185">Reference proteome</keyword>
<gene>
    <name evidence="1" type="ORF">Glove_505g67</name>
</gene>
<proteinExistence type="predicted"/>